<dbReference type="GeneID" id="93520589"/>
<feature type="domain" description="DUF883" evidence="11">
    <location>
        <begin position="72"/>
        <end position="101"/>
    </location>
</feature>
<name>A0A140NRV8_PROSM</name>
<comment type="similarity">
    <text evidence="2">Belongs to the ElaB/YgaM/YqjD family.</text>
</comment>
<sequence length="101" mass="10766">MSSNNSSEDLRAELKALADSLEAMLNDTGNKSKEEIDSLKQKAQDALHASRAKLSNAGDKITEQTKEIAGRADNYVRENPWTGIGIGAAVGVVLGVLLAKR</sequence>
<comment type="subcellular location">
    <subcellularLocation>
        <location evidence="1">Cell inner membrane</location>
        <topology evidence="1">Single-pass membrane protein</topology>
    </subcellularLocation>
</comment>
<proteinExistence type="inferred from homology"/>
<keyword evidence="4" id="KW-0997">Cell inner membrane</keyword>
<dbReference type="Proteomes" id="UP000005012">
    <property type="component" value="Chromosome"/>
</dbReference>
<dbReference type="AlphaFoldDB" id="A0A140NRV8"/>
<dbReference type="InterPro" id="IPR043605">
    <property type="entry name" value="DUF883_C"/>
</dbReference>
<evidence type="ECO:0000256" key="6">
    <source>
        <dbReference type="ARBA" id="ARBA00022989"/>
    </source>
</evidence>
<evidence type="ECO:0000256" key="4">
    <source>
        <dbReference type="ARBA" id="ARBA00022519"/>
    </source>
</evidence>
<reference evidence="12 13" key="1">
    <citation type="journal article" date="2012" name="J. Bacteriol.">
        <title>Complete Genome Sequence of Providencia stuartii Clinical Isolate MRSN 2154.</title>
        <authorList>
            <person name="Clifford R.J."/>
            <person name="Hang J."/>
            <person name="Riley M.C."/>
            <person name="Onmus-Leone F."/>
            <person name="Kuschner R.A."/>
            <person name="Lesho E.P."/>
            <person name="Waterman P.E."/>
        </authorList>
    </citation>
    <scope>NUCLEOTIDE SEQUENCE [LARGE SCALE GENOMIC DNA]</scope>
    <source>
        <strain evidence="12 13">MRSN 2154</strain>
    </source>
</reference>
<dbReference type="KEGG" id="psi:S70_14305"/>
<dbReference type="PANTHER" id="PTHR35893">
    <property type="entry name" value="INNER MEMBRANE PROTEIN-RELATED"/>
    <property type="match status" value="1"/>
</dbReference>
<feature type="coiled-coil region" evidence="8">
    <location>
        <begin position="4"/>
        <end position="31"/>
    </location>
</feature>
<dbReference type="InterPro" id="IPR010279">
    <property type="entry name" value="YqjD/ElaB"/>
</dbReference>
<dbReference type="InterPro" id="IPR043604">
    <property type="entry name" value="DUF883_N"/>
</dbReference>
<keyword evidence="8" id="KW-0175">Coiled coil</keyword>
<dbReference type="RefSeq" id="WP_004925327.1">
    <property type="nucleotide sequence ID" value="NC_017731.1"/>
</dbReference>
<accession>A0A140NRV8</accession>
<protein>
    <recommendedName>
        <fullName evidence="14">DUF883 domain-containing protein</fullName>
    </recommendedName>
</protein>
<dbReference type="EMBL" id="CP003488">
    <property type="protein sequence ID" value="AFH94692.1"/>
    <property type="molecule type" value="Genomic_DNA"/>
</dbReference>
<evidence type="ECO:0000256" key="1">
    <source>
        <dbReference type="ARBA" id="ARBA00004377"/>
    </source>
</evidence>
<dbReference type="GO" id="GO:0043022">
    <property type="term" value="F:ribosome binding"/>
    <property type="evidence" value="ECO:0007669"/>
    <property type="project" value="InterPro"/>
</dbReference>
<keyword evidence="6 9" id="KW-1133">Transmembrane helix</keyword>
<dbReference type="PANTHER" id="PTHR35893:SF3">
    <property type="entry name" value="INNER MEMBRANE PROTEIN"/>
    <property type="match status" value="1"/>
</dbReference>
<feature type="transmembrane region" description="Helical" evidence="9">
    <location>
        <begin position="81"/>
        <end position="99"/>
    </location>
</feature>
<dbReference type="GO" id="GO:0005886">
    <property type="term" value="C:plasma membrane"/>
    <property type="evidence" value="ECO:0007669"/>
    <property type="project" value="UniProtKB-SubCell"/>
</dbReference>
<dbReference type="Pfam" id="PF05957">
    <property type="entry name" value="DUF883"/>
    <property type="match status" value="1"/>
</dbReference>
<dbReference type="HOGENOM" id="CLU_132623_4_2_6"/>
<gene>
    <name evidence="12" type="ordered locus">S70_14305</name>
</gene>
<dbReference type="Pfam" id="PF19029">
    <property type="entry name" value="DUF883_C"/>
    <property type="match status" value="1"/>
</dbReference>
<evidence type="ECO:0000259" key="10">
    <source>
        <dbReference type="Pfam" id="PF05957"/>
    </source>
</evidence>
<feature type="domain" description="DUF883" evidence="10">
    <location>
        <begin position="8"/>
        <end position="59"/>
    </location>
</feature>
<organism evidence="12 13">
    <name type="scientific">Providencia stuartii (strain MRSN 2154)</name>
    <dbReference type="NCBI Taxonomy" id="1157951"/>
    <lineage>
        <taxon>Bacteria</taxon>
        <taxon>Pseudomonadati</taxon>
        <taxon>Pseudomonadota</taxon>
        <taxon>Gammaproteobacteria</taxon>
        <taxon>Enterobacterales</taxon>
        <taxon>Morganellaceae</taxon>
        <taxon>Providencia</taxon>
    </lineage>
</organism>
<reference evidence="13" key="2">
    <citation type="submission" date="2012-04" db="EMBL/GenBank/DDBJ databases">
        <title>Complete genome sequence of Providencia stuartii clinical isolate MRSN 2154.</title>
        <authorList>
            <person name="Clifford R.J."/>
            <person name="Hang J."/>
            <person name="Riley M.C."/>
            <person name="Onmus-Leone F."/>
            <person name="Kuschner R.A."/>
            <person name="Lesho E.P."/>
            <person name="Waterman P.E."/>
        </authorList>
    </citation>
    <scope>NUCLEOTIDE SEQUENCE [LARGE SCALE GENOMIC DNA]</scope>
    <source>
        <strain evidence="13">MRSN 2154</strain>
    </source>
</reference>
<evidence type="ECO:0000256" key="8">
    <source>
        <dbReference type="SAM" id="Coils"/>
    </source>
</evidence>
<evidence type="ECO:0000256" key="9">
    <source>
        <dbReference type="SAM" id="Phobius"/>
    </source>
</evidence>
<evidence type="ECO:0000313" key="13">
    <source>
        <dbReference type="Proteomes" id="UP000005012"/>
    </source>
</evidence>
<keyword evidence="5 9" id="KW-0812">Transmembrane</keyword>
<evidence type="ECO:0000259" key="11">
    <source>
        <dbReference type="Pfam" id="PF19029"/>
    </source>
</evidence>
<dbReference type="OrthoDB" id="6415127at2"/>
<evidence type="ECO:0000256" key="3">
    <source>
        <dbReference type="ARBA" id="ARBA00022475"/>
    </source>
</evidence>
<keyword evidence="3" id="KW-1003">Cell membrane</keyword>
<evidence type="ECO:0008006" key="14">
    <source>
        <dbReference type="Google" id="ProtNLM"/>
    </source>
</evidence>
<dbReference type="PATRIC" id="fig|1157951.4.peg.2878"/>
<evidence type="ECO:0000256" key="2">
    <source>
        <dbReference type="ARBA" id="ARBA00010423"/>
    </source>
</evidence>
<evidence type="ECO:0000313" key="12">
    <source>
        <dbReference type="EMBL" id="AFH94692.1"/>
    </source>
</evidence>
<evidence type="ECO:0000256" key="7">
    <source>
        <dbReference type="ARBA" id="ARBA00023136"/>
    </source>
</evidence>
<keyword evidence="7 9" id="KW-0472">Membrane</keyword>
<evidence type="ECO:0000256" key="5">
    <source>
        <dbReference type="ARBA" id="ARBA00022692"/>
    </source>
</evidence>